<dbReference type="CDD" id="cd06907">
    <property type="entry name" value="M14_AGBL2-3_like"/>
    <property type="match status" value="1"/>
</dbReference>
<dbReference type="Gene3D" id="2.60.40.3120">
    <property type="match status" value="1"/>
</dbReference>
<keyword evidence="6" id="KW-1185">Reference proteome</keyword>
<dbReference type="InterPro" id="IPR000834">
    <property type="entry name" value="Peptidase_M14"/>
</dbReference>
<dbReference type="Gene3D" id="3.40.630.10">
    <property type="entry name" value="Zn peptidases"/>
    <property type="match status" value="1"/>
</dbReference>
<dbReference type="AlphaFoldDB" id="A0AA85KEQ4"/>
<dbReference type="PANTHER" id="PTHR12756:SF45">
    <property type="entry name" value="CYTOSOLIC CARBOXYPEPTIDASE NNA1"/>
    <property type="match status" value="1"/>
</dbReference>
<dbReference type="Proteomes" id="UP000050795">
    <property type="component" value="Unassembled WGS sequence"/>
</dbReference>
<dbReference type="InterPro" id="IPR040626">
    <property type="entry name" value="Pepdidase_M14_N"/>
</dbReference>
<feature type="compositionally biased region" description="Basic and acidic residues" evidence="4">
    <location>
        <begin position="713"/>
        <end position="730"/>
    </location>
</feature>
<comment type="similarity">
    <text evidence="2 3">Belongs to the peptidase M14 family.</text>
</comment>
<evidence type="ECO:0000256" key="3">
    <source>
        <dbReference type="PROSITE-ProRule" id="PRU01379"/>
    </source>
</evidence>
<reference evidence="7" key="2">
    <citation type="submission" date="2023-11" db="UniProtKB">
        <authorList>
            <consortium name="WormBaseParasite"/>
        </authorList>
    </citation>
    <scope>IDENTIFICATION</scope>
</reference>
<feature type="compositionally biased region" description="Polar residues" evidence="4">
    <location>
        <begin position="945"/>
        <end position="966"/>
    </location>
</feature>
<dbReference type="GO" id="GO:0004181">
    <property type="term" value="F:metallocarboxypeptidase activity"/>
    <property type="evidence" value="ECO:0007669"/>
    <property type="project" value="InterPro"/>
</dbReference>
<feature type="compositionally biased region" description="Basic and acidic residues" evidence="4">
    <location>
        <begin position="1001"/>
        <end position="1016"/>
    </location>
</feature>
<dbReference type="GO" id="GO:0006508">
    <property type="term" value="P:proteolysis"/>
    <property type="evidence" value="ECO:0007669"/>
    <property type="project" value="InterPro"/>
</dbReference>
<reference evidence="6" key="1">
    <citation type="submission" date="2022-06" db="EMBL/GenBank/DDBJ databases">
        <authorList>
            <person name="Berger JAMES D."/>
            <person name="Berger JAMES D."/>
        </authorList>
    </citation>
    <scope>NUCLEOTIDE SEQUENCE [LARGE SCALE GENOMIC DNA]</scope>
</reference>
<proteinExistence type="inferred from homology"/>
<feature type="compositionally biased region" description="Acidic residues" evidence="4">
    <location>
        <begin position="624"/>
        <end position="634"/>
    </location>
</feature>
<evidence type="ECO:0000313" key="7">
    <source>
        <dbReference type="WBParaSite" id="TREG1_91980.1"/>
    </source>
</evidence>
<accession>A0AA85KEQ4</accession>
<feature type="region of interest" description="Disordered" evidence="4">
    <location>
        <begin position="990"/>
        <end position="1016"/>
    </location>
</feature>
<dbReference type="PANTHER" id="PTHR12756">
    <property type="entry name" value="CYTOSOLIC CARBOXYPEPTIDASE"/>
    <property type="match status" value="1"/>
</dbReference>
<protein>
    <recommendedName>
        <fullName evidence="5">Peptidase M14 domain-containing protein</fullName>
    </recommendedName>
</protein>
<feature type="region of interest" description="Disordered" evidence="4">
    <location>
        <begin position="98"/>
        <end position="119"/>
    </location>
</feature>
<organism evidence="6 7">
    <name type="scientific">Trichobilharzia regenti</name>
    <name type="common">Nasal bird schistosome</name>
    <dbReference type="NCBI Taxonomy" id="157069"/>
    <lineage>
        <taxon>Eukaryota</taxon>
        <taxon>Metazoa</taxon>
        <taxon>Spiralia</taxon>
        <taxon>Lophotrochozoa</taxon>
        <taxon>Platyhelminthes</taxon>
        <taxon>Trematoda</taxon>
        <taxon>Digenea</taxon>
        <taxon>Strigeidida</taxon>
        <taxon>Schistosomatoidea</taxon>
        <taxon>Schistosomatidae</taxon>
        <taxon>Trichobilharzia</taxon>
    </lineage>
</organism>
<dbReference type="GO" id="GO:0008270">
    <property type="term" value="F:zinc ion binding"/>
    <property type="evidence" value="ECO:0007669"/>
    <property type="project" value="InterPro"/>
</dbReference>
<feature type="compositionally biased region" description="Low complexity" evidence="4">
    <location>
        <begin position="969"/>
        <end position="978"/>
    </location>
</feature>
<evidence type="ECO:0000259" key="5">
    <source>
        <dbReference type="PROSITE" id="PS52035"/>
    </source>
</evidence>
<feature type="region of interest" description="Disordered" evidence="4">
    <location>
        <begin position="669"/>
        <end position="730"/>
    </location>
</feature>
<dbReference type="Pfam" id="PF18027">
    <property type="entry name" value="Pepdidase_M14_N"/>
    <property type="match status" value="1"/>
</dbReference>
<evidence type="ECO:0000313" key="6">
    <source>
        <dbReference type="Proteomes" id="UP000050795"/>
    </source>
</evidence>
<dbReference type="InterPro" id="IPR050821">
    <property type="entry name" value="Cytosolic_carboxypeptidase"/>
</dbReference>
<dbReference type="Pfam" id="PF00246">
    <property type="entry name" value="Peptidase_M14"/>
    <property type="match status" value="1"/>
</dbReference>
<feature type="region of interest" description="Disordered" evidence="4">
    <location>
        <begin position="942"/>
        <end position="978"/>
    </location>
</feature>
<feature type="region of interest" description="Disordered" evidence="4">
    <location>
        <begin position="615"/>
        <end position="651"/>
    </location>
</feature>
<dbReference type="PROSITE" id="PS52035">
    <property type="entry name" value="PEPTIDASE_M14"/>
    <property type="match status" value="1"/>
</dbReference>
<feature type="domain" description="Peptidase M14" evidence="5">
    <location>
        <begin position="305"/>
        <end position="594"/>
    </location>
</feature>
<feature type="active site" description="Proton donor/acceptor" evidence="3">
    <location>
        <position position="557"/>
    </location>
</feature>
<feature type="compositionally biased region" description="Basic and acidic residues" evidence="4">
    <location>
        <begin position="681"/>
        <end position="701"/>
    </location>
</feature>
<feature type="compositionally biased region" description="Low complexity" evidence="4">
    <location>
        <begin position="635"/>
        <end position="650"/>
    </location>
</feature>
<dbReference type="SUPFAM" id="SSF53187">
    <property type="entry name" value="Zn-dependent exopeptidases"/>
    <property type="match status" value="1"/>
</dbReference>
<sequence length="1101" mass="126181">MISEAPKTHFINDDSNYTGRSAISKEEWINEVLKKPKDVFKSRQIYYSSISDGKITAKLSKPRPLNTDTAVLHKAKSIKWPLNFEIIRERIVHINQPPPGRERLYQPTGKEYQPTVSSDDTNSTVVFQYEPMVGKFFTTSKINGNSGNQPIHPSIDSKFLKFESRFECGNLSKAICTGPYEYELHLRPDLYTKKYTQWFYFSVQNTQNTDGYRFTIVNFYKSTSLFGQGMRPLMYSEKMARLTGIGWRRVGSDISYYQTKFTEPTENGLSSMRKFLSNSKRSTCSLTWKFNFPYPNDIVYFAACYPYTYTQLQEYLNELAMNSKIRRICQQTTLCYTLANNPVPLLTITEPCNNEQYTNNKSESTVQTQSADDQSVNKKRCVVITARVHPGETQGSWMMKGLIEFLISEDPDAKILRSNFVFKLVPMLNPDGVIVGNYRCSLSGCDLNRKYTSNLKKFFPTIWHTKHMIIDIMKQYEVVVYCDLHGHSRQQQMFIYGCKGETPEQRYCSRIFPAMLGKNIPELFNFDKCKFSVQKEKEGTGRIVMWREGIMNSYTLEATFCGTAGNDLEAGYHFNSFDFEKIGSHFCDTLLDYIDPDNQKIEYIQQYLRDRVVSSKKLKPSGSEGEEDDDDGLTSDDSMSNSSDTGSDSSNCDELPAYYAYLLQKPKKKIKRKSRTSSLKSSEKVKLVNKKVTEPKKDSRTGGHCTVCQKGIKSSEESIKPRKQTDEKERNMHYWRPQEGQQNGYVSDGIIPSSKNHSDAFSSLDKSQDLIYLKPYYETMKKVDHGDHVTMRRYSTSLHETVHRDSTFSTHEKLLPRENQRYSYQFVCQDLEIPKIDIGSECFVERLIRLRRASSAPSAYCFKHNNTNNKRLDSCHYKFNGHHDQWNRNGNKSVSDSAGTAAAVENVNGYISESSGYRYSDIRSKGQLRESDIFANKNHYRNEQSHVSSTENRHPLTNKSGNSNLLFGNKPYSSSPSSGLLNPLMSNTTHFKQNTLKPNGYKKDSREQPDVSRTKEVSTAYQHIRKAFGKIATANNSIGHFPHTSAISRSNSISSQNYGNNIKTRVVQRLSCGLKLQSKNTLEETISLNVKPIPILQKRNL</sequence>
<evidence type="ECO:0000256" key="2">
    <source>
        <dbReference type="ARBA" id="ARBA00005988"/>
    </source>
</evidence>
<evidence type="ECO:0000256" key="4">
    <source>
        <dbReference type="SAM" id="MobiDB-lite"/>
    </source>
</evidence>
<name>A0AA85KEQ4_TRIRE</name>
<evidence type="ECO:0000256" key="1">
    <source>
        <dbReference type="ARBA" id="ARBA00001947"/>
    </source>
</evidence>
<comment type="cofactor">
    <cofactor evidence="1">
        <name>Zn(2+)</name>
        <dbReference type="ChEBI" id="CHEBI:29105"/>
    </cofactor>
</comment>
<dbReference type="WBParaSite" id="TREG1_91980.1">
    <property type="protein sequence ID" value="TREG1_91980.1"/>
    <property type="gene ID" value="TREG1_91980"/>
</dbReference>